<organism evidence="1 2">
    <name type="scientific">Scutellospora calospora</name>
    <dbReference type="NCBI Taxonomy" id="85575"/>
    <lineage>
        <taxon>Eukaryota</taxon>
        <taxon>Fungi</taxon>
        <taxon>Fungi incertae sedis</taxon>
        <taxon>Mucoromycota</taxon>
        <taxon>Glomeromycotina</taxon>
        <taxon>Glomeromycetes</taxon>
        <taxon>Diversisporales</taxon>
        <taxon>Gigasporaceae</taxon>
        <taxon>Scutellospora</taxon>
    </lineage>
</organism>
<sequence length="383" mass="45390">EQKKIIDIVINEEKSLFFTGSGGCEKTFMLNILIDKLYKKYKKYAIESNVWNEFVIEKVFLTKVFRQTDEYFVKGLDQIRYRKIDSEFLKFIKGLDRNVNYEDGNEPTRLFSTNLEVFRCNMIKMILDIYSKILTDKVFKEGSISGKILDEKIKKIIKEGVLGLLEYKSKDWTVAINEKKNREYKGKKKFKHKDLIEWFEKSTLVEETLYLKIGAEVLYIWNNPDKELANESRGKIVGFRDLRNNKIYREEIPIRVWSEILRPIVKFNSIEEEIEIGKETFQKKNLEGLTIPRLEIDCGKIFQSKQLYVALSRSVSIENLCVKNFKVEKLNSNKKDLRSSKKMKFNIGKGNKLVEHSILMKVGKFEYRDMVYHNVEKIDIYKY</sequence>
<protein>
    <submittedName>
        <fullName evidence="1">4157_t:CDS:1</fullName>
    </submittedName>
</protein>
<name>A0ACA9MBJ8_9GLOM</name>
<evidence type="ECO:0000313" key="1">
    <source>
        <dbReference type="EMBL" id="CAG8575359.1"/>
    </source>
</evidence>
<accession>A0ACA9MBJ8</accession>
<dbReference type="Proteomes" id="UP000789860">
    <property type="component" value="Unassembled WGS sequence"/>
</dbReference>
<evidence type="ECO:0000313" key="2">
    <source>
        <dbReference type="Proteomes" id="UP000789860"/>
    </source>
</evidence>
<proteinExistence type="predicted"/>
<gene>
    <name evidence="1" type="ORF">SCALOS_LOCUS5997</name>
</gene>
<reference evidence="1" key="1">
    <citation type="submission" date="2021-06" db="EMBL/GenBank/DDBJ databases">
        <authorList>
            <person name="Kallberg Y."/>
            <person name="Tangrot J."/>
            <person name="Rosling A."/>
        </authorList>
    </citation>
    <scope>NUCLEOTIDE SEQUENCE</scope>
    <source>
        <strain evidence="1">AU212A</strain>
    </source>
</reference>
<dbReference type="EMBL" id="CAJVPM010010698">
    <property type="protein sequence ID" value="CAG8575359.1"/>
    <property type="molecule type" value="Genomic_DNA"/>
</dbReference>
<feature type="non-terminal residue" evidence="1">
    <location>
        <position position="1"/>
    </location>
</feature>
<comment type="caution">
    <text evidence="1">The sequence shown here is derived from an EMBL/GenBank/DDBJ whole genome shotgun (WGS) entry which is preliminary data.</text>
</comment>
<keyword evidence="2" id="KW-1185">Reference proteome</keyword>
<feature type="non-terminal residue" evidence="1">
    <location>
        <position position="383"/>
    </location>
</feature>